<dbReference type="Pfam" id="PF24476">
    <property type="entry name" value="DUF7580"/>
    <property type="match status" value="1"/>
</dbReference>
<dbReference type="InterPro" id="IPR038305">
    <property type="entry name" value="HeLo_sf"/>
</dbReference>
<dbReference type="Gene3D" id="1.20.120.1020">
    <property type="entry name" value="Prion-inhibition and propagation, HeLo domain"/>
    <property type="match status" value="1"/>
</dbReference>
<evidence type="ECO:0000259" key="2">
    <source>
        <dbReference type="Pfam" id="PF24476"/>
    </source>
</evidence>
<organism evidence="3 4">
    <name type="scientific">Massariosphaeria phaeospora</name>
    <dbReference type="NCBI Taxonomy" id="100035"/>
    <lineage>
        <taxon>Eukaryota</taxon>
        <taxon>Fungi</taxon>
        <taxon>Dikarya</taxon>
        <taxon>Ascomycota</taxon>
        <taxon>Pezizomycotina</taxon>
        <taxon>Dothideomycetes</taxon>
        <taxon>Pleosporomycetidae</taxon>
        <taxon>Pleosporales</taxon>
        <taxon>Pleosporales incertae sedis</taxon>
        <taxon>Massariosphaeria</taxon>
    </lineage>
</organism>
<evidence type="ECO:0000256" key="1">
    <source>
        <dbReference type="SAM" id="MobiDB-lite"/>
    </source>
</evidence>
<gene>
    <name evidence="3" type="ORF">BDV95DRAFT_584646</name>
</gene>
<sequence>MADIAGLTIAIFDQLLKLGERTGQLISDARSFNEDTEQYYSKVVDENNRTKQLRHILFEPSPIYGGLTLFQNFDADVQEQIKVFLGRLVHMLTEAIDLLENRYGTSIEATKSPTLTPSMSQLSLTPSRSSQETRSPSPRSSWKLFPQRSITLLKWSFQDKKRTEEVLRDFSDLNGRIHENIKLWCLASSIGLNMQHLRRLQNDESAKQLGFNIDATLQITATEAGHTEYSFELGDLWAESLRRAAPVEDRFALCHDDGKTFLMEHRRYEGQHDSSGEVDSRTKELVNNLAGLLSQPKEQVFCIPRCVGWKYLQSRSTIAFLFETPGGYQPNPISLYRLLDTKGVKLTLGERFRLATALAKCVTQLQMVKWVHESFRSENILFFPDKSKTSLTPESGISYINYADPCVLGFEFTRPELDFSAGFADLCLERDVYRHPERQGRPGRMFNKIHDIYALGVVLLEIGLWQRALTLEKNHFKTARDPFVIQAQLLKQAQRRLGDKMGEKYQQVVIACLTGQFGVTNDTREDLKLQQAFRTQVVDVLDRVAAYI</sequence>
<keyword evidence="4" id="KW-1185">Reference proteome</keyword>
<feature type="domain" description="DUF7580" evidence="2">
    <location>
        <begin position="334"/>
        <end position="542"/>
    </location>
</feature>
<dbReference type="Gene3D" id="1.10.510.10">
    <property type="entry name" value="Transferase(Phosphotransferase) domain 1"/>
    <property type="match status" value="1"/>
</dbReference>
<reference evidence="3 4" key="1">
    <citation type="submission" date="2020-01" db="EMBL/GenBank/DDBJ databases">
        <authorList>
            <consortium name="DOE Joint Genome Institute"/>
            <person name="Haridas S."/>
            <person name="Albert R."/>
            <person name="Binder M."/>
            <person name="Bloem J."/>
            <person name="Labutti K."/>
            <person name="Salamov A."/>
            <person name="Andreopoulos B."/>
            <person name="Baker S.E."/>
            <person name="Barry K."/>
            <person name="Bills G."/>
            <person name="Bluhm B.H."/>
            <person name="Cannon C."/>
            <person name="Castanera R."/>
            <person name="Culley D.E."/>
            <person name="Daum C."/>
            <person name="Ezra D."/>
            <person name="Gonzalez J.B."/>
            <person name="Henrissat B."/>
            <person name="Kuo A."/>
            <person name="Liang C."/>
            <person name="Lipzen A."/>
            <person name="Lutzoni F."/>
            <person name="Magnuson J."/>
            <person name="Mondo S."/>
            <person name="Nolan M."/>
            <person name="Ohm R."/>
            <person name="Pangilinan J."/>
            <person name="Park H.-J.H."/>
            <person name="Ramirez L."/>
            <person name="Alfaro M."/>
            <person name="Sun H."/>
            <person name="Tritt A."/>
            <person name="Yoshinaga Y."/>
            <person name="Zwiers L.-H.L."/>
            <person name="Turgeon B.G."/>
            <person name="Goodwin S.B."/>
            <person name="Spatafora J.W."/>
            <person name="Crous P.W."/>
            <person name="Grigoriev I.V."/>
        </authorList>
    </citation>
    <scope>NUCLEOTIDE SEQUENCE [LARGE SCALE GENOMIC DNA]</scope>
    <source>
        <strain evidence="3 4">CBS 611.86</strain>
    </source>
</reference>
<name>A0A7C8M3F0_9PLEO</name>
<dbReference type="OrthoDB" id="1911848at2759"/>
<dbReference type="InterPro" id="IPR056002">
    <property type="entry name" value="DUF7580"/>
</dbReference>
<dbReference type="AlphaFoldDB" id="A0A7C8M3F0"/>
<protein>
    <recommendedName>
        <fullName evidence="2">DUF7580 domain-containing protein</fullName>
    </recommendedName>
</protein>
<evidence type="ECO:0000313" key="3">
    <source>
        <dbReference type="EMBL" id="KAF2866395.1"/>
    </source>
</evidence>
<comment type="caution">
    <text evidence="3">The sequence shown here is derived from an EMBL/GenBank/DDBJ whole genome shotgun (WGS) entry which is preliminary data.</text>
</comment>
<dbReference type="Proteomes" id="UP000481861">
    <property type="component" value="Unassembled WGS sequence"/>
</dbReference>
<feature type="region of interest" description="Disordered" evidence="1">
    <location>
        <begin position="110"/>
        <end position="142"/>
    </location>
</feature>
<dbReference type="PANTHER" id="PTHR37542">
    <property type="entry name" value="HELO DOMAIN-CONTAINING PROTEIN-RELATED"/>
    <property type="match status" value="1"/>
</dbReference>
<proteinExistence type="predicted"/>
<dbReference type="EMBL" id="JAADJZ010000028">
    <property type="protein sequence ID" value="KAF2866395.1"/>
    <property type="molecule type" value="Genomic_DNA"/>
</dbReference>
<accession>A0A7C8M3F0</accession>
<feature type="compositionally biased region" description="Polar residues" evidence="1">
    <location>
        <begin position="110"/>
        <end position="140"/>
    </location>
</feature>
<dbReference type="SUPFAM" id="SSF56112">
    <property type="entry name" value="Protein kinase-like (PK-like)"/>
    <property type="match status" value="1"/>
</dbReference>
<dbReference type="InterPro" id="IPR011009">
    <property type="entry name" value="Kinase-like_dom_sf"/>
</dbReference>
<evidence type="ECO:0000313" key="4">
    <source>
        <dbReference type="Proteomes" id="UP000481861"/>
    </source>
</evidence>
<dbReference type="PANTHER" id="PTHR37542:SF3">
    <property type="entry name" value="PRION-INHIBITION AND PROPAGATION HELO DOMAIN-CONTAINING PROTEIN"/>
    <property type="match status" value="1"/>
</dbReference>